<name>A0A2J0YTL4_RHIML</name>
<reference evidence="2 3" key="1">
    <citation type="submission" date="2017-06" db="EMBL/GenBank/DDBJ databases">
        <title>Ensifer strains isolated from leguminous trees and herbs display diverse denitrification phenotypes with some acting as strong N2O sinks.</title>
        <authorList>
            <person name="Woliy K."/>
            <person name="Mania D."/>
            <person name="Bakken L.R."/>
            <person name="Frostegard A."/>
        </authorList>
    </citation>
    <scope>NUCLEOTIDE SEQUENCE [LARGE SCALE GENOMIC DNA]</scope>
    <source>
        <strain evidence="2 3">AC50a</strain>
    </source>
</reference>
<keyword evidence="1" id="KW-1133">Transmembrane helix</keyword>
<keyword evidence="1" id="KW-0472">Membrane</keyword>
<evidence type="ECO:0000313" key="2">
    <source>
        <dbReference type="EMBL" id="PJR09326.1"/>
    </source>
</evidence>
<sequence length="181" mass="20892">MFIAHLPAGYILTHCIARKNETIRSRVLAVGLIFSVLPDLDLLYFYLVDGRRTPHHDYWTHLPIFWLGVAALTAAALILAGKRHSMFLVWVALANVMMHLLLDSIAADIRWLHPLSGTRFNLVEVPARFEPWYLNFILHWTFAAEIAICAAALWVWRMQRRRNRDRRVEGNAAEGTERIHA</sequence>
<gene>
    <name evidence="2" type="ORF">CEJ86_31340</name>
</gene>
<evidence type="ECO:0000313" key="3">
    <source>
        <dbReference type="Proteomes" id="UP000231987"/>
    </source>
</evidence>
<evidence type="ECO:0000256" key="1">
    <source>
        <dbReference type="SAM" id="Phobius"/>
    </source>
</evidence>
<comment type="caution">
    <text evidence="2">The sequence shown here is derived from an EMBL/GenBank/DDBJ whole genome shotgun (WGS) entry which is preliminary data.</text>
</comment>
<accession>A0A2J0YTL4</accession>
<dbReference type="Proteomes" id="UP000231987">
    <property type="component" value="Unassembled WGS sequence"/>
</dbReference>
<feature type="transmembrane region" description="Helical" evidence="1">
    <location>
        <begin position="59"/>
        <end position="80"/>
    </location>
</feature>
<organism evidence="2 3">
    <name type="scientific">Rhizobium meliloti</name>
    <name type="common">Ensifer meliloti</name>
    <name type="synonym">Sinorhizobium meliloti</name>
    <dbReference type="NCBI Taxonomy" id="382"/>
    <lineage>
        <taxon>Bacteria</taxon>
        <taxon>Pseudomonadati</taxon>
        <taxon>Pseudomonadota</taxon>
        <taxon>Alphaproteobacteria</taxon>
        <taxon>Hyphomicrobiales</taxon>
        <taxon>Rhizobiaceae</taxon>
        <taxon>Sinorhizobium/Ensifer group</taxon>
        <taxon>Sinorhizobium</taxon>
    </lineage>
</organism>
<feature type="transmembrane region" description="Helical" evidence="1">
    <location>
        <begin position="27"/>
        <end position="47"/>
    </location>
</feature>
<dbReference type="RefSeq" id="WP_100674881.1">
    <property type="nucleotide sequence ID" value="NZ_NJGD01000030.1"/>
</dbReference>
<keyword evidence="2" id="KW-0378">Hydrolase</keyword>
<protein>
    <submittedName>
        <fullName evidence="2">Metal-dependent hydrolase</fullName>
    </submittedName>
</protein>
<feature type="transmembrane region" description="Helical" evidence="1">
    <location>
        <begin position="87"/>
        <end position="112"/>
    </location>
</feature>
<feature type="transmembrane region" description="Helical" evidence="1">
    <location>
        <begin position="132"/>
        <end position="156"/>
    </location>
</feature>
<dbReference type="Pfam" id="PF04307">
    <property type="entry name" value="YdjM"/>
    <property type="match status" value="1"/>
</dbReference>
<dbReference type="AlphaFoldDB" id="A0A2J0YTL4"/>
<dbReference type="EMBL" id="NJGD01000030">
    <property type="protein sequence ID" value="PJR09326.1"/>
    <property type="molecule type" value="Genomic_DNA"/>
</dbReference>
<keyword evidence="1" id="KW-0812">Transmembrane</keyword>
<dbReference type="GO" id="GO:0016787">
    <property type="term" value="F:hydrolase activity"/>
    <property type="evidence" value="ECO:0007669"/>
    <property type="project" value="UniProtKB-KW"/>
</dbReference>
<dbReference type="InterPro" id="IPR007404">
    <property type="entry name" value="YdjM-like"/>
</dbReference>
<proteinExistence type="predicted"/>